<dbReference type="SMART" id="SM01420">
    <property type="entry name" value="TRP_2"/>
    <property type="match status" value="1"/>
</dbReference>
<feature type="transmembrane region" description="Helical" evidence="12">
    <location>
        <begin position="565"/>
        <end position="582"/>
    </location>
</feature>
<organism evidence="14 15">
    <name type="scientific">Parthenolecanium corni</name>
    <dbReference type="NCBI Taxonomy" id="536013"/>
    <lineage>
        <taxon>Eukaryota</taxon>
        <taxon>Metazoa</taxon>
        <taxon>Ecdysozoa</taxon>
        <taxon>Arthropoda</taxon>
        <taxon>Hexapoda</taxon>
        <taxon>Insecta</taxon>
        <taxon>Pterygota</taxon>
        <taxon>Neoptera</taxon>
        <taxon>Paraneoptera</taxon>
        <taxon>Hemiptera</taxon>
        <taxon>Sternorrhyncha</taxon>
        <taxon>Coccoidea</taxon>
        <taxon>Coccidae</taxon>
        <taxon>Parthenolecanium</taxon>
    </lineage>
</organism>
<evidence type="ECO:0000256" key="2">
    <source>
        <dbReference type="ARBA" id="ARBA00022448"/>
    </source>
</evidence>
<dbReference type="SUPFAM" id="SSF56436">
    <property type="entry name" value="C-type lectin-like"/>
    <property type="match status" value="1"/>
</dbReference>
<evidence type="ECO:0000256" key="9">
    <source>
        <dbReference type="ARBA" id="ARBA00023303"/>
    </source>
</evidence>
<dbReference type="PROSITE" id="PS50297">
    <property type="entry name" value="ANK_REP_REGION"/>
    <property type="match status" value="1"/>
</dbReference>
<evidence type="ECO:0000256" key="8">
    <source>
        <dbReference type="ARBA" id="ARBA00023136"/>
    </source>
</evidence>
<dbReference type="NCBIfam" id="TIGR00870">
    <property type="entry name" value="trp"/>
    <property type="match status" value="1"/>
</dbReference>
<dbReference type="SUPFAM" id="SSF48403">
    <property type="entry name" value="Ankyrin repeat"/>
    <property type="match status" value="1"/>
</dbReference>
<evidence type="ECO:0000256" key="10">
    <source>
        <dbReference type="PROSITE-ProRule" id="PRU00023"/>
    </source>
</evidence>
<dbReference type="Pfam" id="PF00520">
    <property type="entry name" value="Ion_trans"/>
    <property type="match status" value="1"/>
</dbReference>
<dbReference type="Pfam" id="PF00023">
    <property type="entry name" value="Ank"/>
    <property type="match status" value="1"/>
</dbReference>
<keyword evidence="5 12" id="KW-1133">Transmembrane helix</keyword>
<evidence type="ECO:0000256" key="6">
    <source>
        <dbReference type="ARBA" id="ARBA00023043"/>
    </source>
</evidence>
<gene>
    <name evidence="14" type="ORF">V9T40_006393</name>
</gene>
<evidence type="ECO:0000313" key="14">
    <source>
        <dbReference type="EMBL" id="KAK7598158.1"/>
    </source>
</evidence>
<keyword evidence="3 12" id="KW-0812">Transmembrane</keyword>
<reference evidence="14 15" key="1">
    <citation type="submission" date="2024-03" db="EMBL/GenBank/DDBJ databases">
        <title>Adaptation during the transition from Ophiocordyceps entomopathogen to insect associate is accompanied by gene loss and intensified selection.</title>
        <authorList>
            <person name="Ward C.M."/>
            <person name="Onetto C.A."/>
            <person name="Borneman A.R."/>
        </authorList>
    </citation>
    <scope>NUCLEOTIDE SEQUENCE [LARGE SCALE GENOMIC DNA]</scope>
    <source>
        <strain evidence="14">AWRI1</strain>
        <tissue evidence="14">Single Adult Female</tissue>
    </source>
</reference>
<dbReference type="PANTHER" id="PTHR10117">
    <property type="entry name" value="TRANSIENT RECEPTOR POTENTIAL CHANNEL"/>
    <property type="match status" value="1"/>
</dbReference>
<keyword evidence="8 12" id="KW-0472">Membrane</keyword>
<dbReference type="Pfam" id="PF00059">
    <property type="entry name" value="Lectin_C"/>
    <property type="match status" value="1"/>
</dbReference>
<keyword evidence="4" id="KW-0677">Repeat</keyword>
<comment type="caution">
    <text evidence="14">The sequence shown here is derived from an EMBL/GenBank/DDBJ whole genome shotgun (WGS) entry which is preliminary data.</text>
</comment>
<accession>A0AAN9Y7D3</accession>
<proteinExistence type="predicted"/>
<keyword evidence="15" id="KW-1185">Reference proteome</keyword>
<keyword evidence="9" id="KW-0407">Ion channel</keyword>
<dbReference type="PRINTS" id="PR01097">
    <property type="entry name" value="TRNSRECEPTRP"/>
</dbReference>
<dbReference type="InterPro" id="IPR013555">
    <property type="entry name" value="TRP_dom"/>
</dbReference>
<dbReference type="InterPro" id="IPR001304">
    <property type="entry name" value="C-type_lectin-like"/>
</dbReference>
<dbReference type="EMBL" id="JBBCAQ010000014">
    <property type="protein sequence ID" value="KAK7598158.1"/>
    <property type="molecule type" value="Genomic_DNA"/>
</dbReference>
<feature type="transmembrane region" description="Helical" evidence="12">
    <location>
        <begin position="886"/>
        <end position="908"/>
    </location>
</feature>
<evidence type="ECO:0000256" key="7">
    <source>
        <dbReference type="ARBA" id="ARBA00023065"/>
    </source>
</evidence>
<dbReference type="PANTHER" id="PTHR10117:SF54">
    <property type="entry name" value="TRANSIENT RECEPTOR POTENTIAL-GAMMA PROTEIN"/>
    <property type="match status" value="1"/>
</dbReference>
<comment type="subcellular location">
    <subcellularLocation>
        <location evidence="1">Membrane</location>
        <topology evidence="1">Multi-pass membrane protein</topology>
    </subcellularLocation>
</comment>
<feature type="repeat" description="ANK" evidence="10">
    <location>
        <begin position="373"/>
        <end position="405"/>
    </location>
</feature>
<dbReference type="Pfam" id="PF08344">
    <property type="entry name" value="TRP_2"/>
    <property type="match status" value="1"/>
</dbReference>
<dbReference type="GO" id="GO:0051480">
    <property type="term" value="P:regulation of cytosolic calcium ion concentration"/>
    <property type="evidence" value="ECO:0007669"/>
    <property type="project" value="TreeGrafter"/>
</dbReference>
<dbReference type="GO" id="GO:0015279">
    <property type="term" value="F:store-operated calcium channel activity"/>
    <property type="evidence" value="ECO:0007669"/>
    <property type="project" value="TreeGrafter"/>
</dbReference>
<dbReference type="GO" id="GO:0005886">
    <property type="term" value="C:plasma membrane"/>
    <property type="evidence" value="ECO:0007669"/>
    <property type="project" value="TreeGrafter"/>
</dbReference>
<evidence type="ECO:0000256" key="11">
    <source>
        <dbReference type="SAM" id="MobiDB-lite"/>
    </source>
</evidence>
<dbReference type="Gene3D" id="1.25.40.20">
    <property type="entry name" value="Ankyrin repeat-containing domain"/>
    <property type="match status" value="1"/>
</dbReference>
<keyword evidence="6 10" id="KW-0040">ANK repeat</keyword>
<name>A0AAN9Y7D3_9HEMI</name>
<dbReference type="PROSITE" id="PS50088">
    <property type="entry name" value="ANK_REPEAT"/>
    <property type="match status" value="1"/>
</dbReference>
<evidence type="ECO:0000256" key="5">
    <source>
        <dbReference type="ARBA" id="ARBA00022989"/>
    </source>
</evidence>
<dbReference type="GO" id="GO:0034703">
    <property type="term" value="C:cation channel complex"/>
    <property type="evidence" value="ECO:0007669"/>
    <property type="project" value="TreeGrafter"/>
</dbReference>
<evidence type="ECO:0000256" key="3">
    <source>
        <dbReference type="ARBA" id="ARBA00022692"/>
    </source>
</evidence>
<evidence type="ECO:0000256" key="12">
    <source>
        <dbReference type="SAM" id="Phobius"/>
    </source>
</evidence>
<feature type="region of interest" description="Disordered" evidence="11">
    <location>
        <begin position="621"/>
        <end position="671"/>
    </location>
</feature>
<dbReference type="InterPro" id="IPR016187">
    <property type="entry name" value="CTDL_fold"/>
</dbReference>
<feature type="transmembrane region" description="Helical" evidence="12">
    <location>
        <begin position="594"/>
        <end position="613"/>
    </location>
</feature>
<dbReference type="InterPro" id="IPR016186">
    <property type="entry name" value="C-type_lectin-like/link_sf"/>
</dbReference>
<protein>
    <recommendedName>
        <fullName evidence="13">C-type lectin domain-containing protein</fullName>
    </recommendedName>
</protein>
<evidence type="ECO:0000256" key="1">
    <source>
        <dbReference type="ARBA" id="ARBA00004141"/>
    </source>
</evidence>
<dbReference type="SMART" id="SM00248">
    <property type="entry name" value="ANK"/>
    <property type="match status" value="2"/>
</dbReference>
<feature type="transmembrane region" description="Helical" evidence="12">
    <location>
        <begin position="796"/>
        <end position="818"/>
    </location>
</feature>
<feature type="region of interest" description="Disordered" evidence="11">
    <location>
        <begin position="1134"/>
        <end position="1154"/>
    </location>
</feature>
<evidence type="ECO:0000313" key="15">
    <source>
        <dbReference type="Proteomes" id="UP001367676"/>
    </source>
</evidence>
<feature type="domain" description="C-type lectin" evidence="13">
    <location>
        <begin position="64"/>
        <end position="182"/>
    </location>
</feature>
<evidence type="ECO:0000256" key="4">
    <source>
        <dbReference type="ARBA" id="ARBA00022737"/>
    </source>
</evidence>
<keyword evidence="7" id="KW-0406">Ion transport</keyword>
<dbReference type="InterPro" id="IPR002110">
    <property type="entry name" value="Ankyrin_rpt"/>
</dbReference>
<dbReference type="Gene3D" id="3.10.100.10">
    <property type="entry name" value="Mannose-Binding Protein A, subunit A"/>
    <property type="match status" value="1"/>
</dbReference>
<dbReference type="PROSITE" id="PS50041">
    <property type="entry name" value="C_TYPE_LECTIN_2"/>
    <property type="match status" value="1"/>
</dbReference>
<dbReference type="InterPro" id="IPR005821">
    <property type="entry name" value="Ion_trans_dom"/>
</dbReference>
<dbReference type="InterPro" id="IPR036770">
    <property type="entry name" value="Ankyrin_rpt-contain_sf"/>
</dbReference>
<sequence>MTPTGPSSNRVKPENVRENCIVYDCPEFNITSLKLSENPYHYYSAYAAIFPAENMTCIPREGIYFLSGEKLNYTDAQNKCTEYGGKLMNILTEEATIRGANVIAKSRIGKNKVMQAYVGLSDIKQEGRYLTVDDEPLNCVPFRSWAPGEPKSKFEDEDCVTIDSTRHWRVHRCNVSMPYMCEILPTGPLNLTQAYCSYMEDGVDINFIIMSFSCTLTIPKLSEQQVKRHSIHGITESVDIVKPHQEIGHLSVNEKNYLLAVERGDIVSVDRVLEQNNYEEQLGKPIHQRTVNINCVDPLGRSAILMAIDNENYEMLKLLISNNVDTKDALLYAVSEEFVEAVELLLDSEEEKWKAGEPHIWERKPHDTAIFTSDISPLVLAAHRDNYEIIKILLDKGACLSIPHDSRCNCEECVALSSEDSLLYSYSRINSYRALASPFLIVLSSKDPILTAFELSWALRRLSKTEHEFKSDYHDLRIKCQKFASDLLNHTRSSTELEILLNYNVDPESRVDIKTMRLDRLKLAIKLKQKEFVAHPNVQQLLASIWYAGLPGFRRKNAIRQSIEVLKIGLSFPIFSIIYILAPRSKLGQMMRSPFIKFICHSASYFMFLLILVETIKEEKKDKNRDANKDENRDVNKNANKDVNKDANKDEIEDANKDTNEDVNEDANKDENKNKDVKRMIVRMRSLMWNEIKTLWRNGLEEYVTDSWNIIDFVATSLYLCDIAVNMFLHFTEKGLRTMQTITFRERFDIVHPRLASEALFSTANIFSTLKIVYIFSINPYLGPLQIVLARVILDIAKFFLVYVLVLLAFSNGIHTLLSPYSELQKQYCKNETANNMENENQQCKDTPYQKFYSLFETTQVLFWTAFGEIHLDFFSLHSIQDTTKIWGMIMYGSYCVICLVVLLNLLIAMMDHSYNKIFDDADVEWKFARSKLWISFFEEGGTAPVPFNIIPSPKSFWYLLRWMYRKLYPKSREDESRSKSIQNVMKNLVQRYVIARQKKGSENNAVTEDDINEVKQEILTFRSDLIQILRESGMKAKRLNECSAVMAGKKKRFRERRLIKGLNMEFSESISDSLEFTEAELEKSLLEDDKREFKNPFSDLFQPILQGTPKSIFKGNNPKKKKMLKKFFAKAMTKPNGESNDETEDVKTPNSVQETHSFDKKIWFTEFSTPNITQMDIDDAQIVDKDLRYIDDSLELYDQKKF</sequence>
<evidence type="ECO:0000259" key="13">
    <source>
        <dbReference type="PROSITE" id="PS50041"/>
    </source>
</evidence>
<dbReference type="GO" id="GO:0070679">
    <property type="term" value="F:inositol 1,4,5 trisphosphate binding"/>
    <property type="evidence" value="ECO:0007669"/>
    <property type="project" value="TreeGrafter"/>
</dbReference>
<dbReference type="InterPro" id="IPR002153">
    <property type="entry name" value="TRPC_channel"/>
</dbReference>
<dbReference type="Proteomes" id="UP001367676">
    <property type="component" value="Unassembled WGS sequence"/>
</dbReference>
<dbReference type="SMART" id="SM00034">
    <property type="entry name" value="CLECT"/>
    <property type="match status" value="1"/>
</dbReference>
<keyword evidence="2" id="KW-0813">Transport</keyword>
<dbReference type="Pfam" id="PF12796">
    <property type="entry name" value="Ank_2"/>
    <property type="match status" value="1"/>
</dbReference>
<dbReference type="AlphaFoldDB" id="A0AAN9Y7D3"/>